<reference evidence="2" key="1">
    <citation type="submission" date="2016-11" db="EMBL/GenBank/DDBJ databases">
        <authorList>
            <person name="Varghese N."/>
            <person name="Submissions S."/>
        </authorList>
    </citation>
    <scope>NUCLEOTIDE SEQUENCE [LARGE SCALE GENOMIC DNA]</scope>
    <source>
        <strain evidence="2">DSM 18829</strain>
    </source>
</reference>
<evidence type="ECO:0000313" key="2">
    <source>
        <dbReference type="Proteomes" id="UP000184488"/>
    </source>
</evidence>
<protein>
    <submittedName>
        <fullName evidence="1">Uncharacterized protein</fullName>
    </submittedName>
</protein>
<sequence length="225" mass="26594">MISANSLIKYLKIIFFILFFHTGFSQCSFNVEILDCFQNNETNLFEYSLFKEDSLIGKYHQSKYFEKFPKGNYRIVFETLYSANITKHFTLNDKFPKTIKLCIDDIPKTISVKEKDYLISNIKNNEKVTLKFLFSGCFNEKEYILSFQKKKNDLFLIYNNKKRNITSKVGIIREFEKGLFSLKKTNIISTSNALYYIETKNSKFNYNDPGIWSGFNKMLIKLNIE</sequence>
<name>A0A1M6B4E3_9FLAO</name>
<dbReference type="RefSeq" id="WP_073308359.1">
    <property type="nucleotide sequence ID" value="NZ_FQZI01000001.1"/>
</dbReference>
<gene>
    <name evidence="1" type="ORF">SAMN05444363_0551</name>
</gene>
<proteinExistence type="predicted"/>
<dbReference type="Proteomes" id="UP000184488">
    <property type="component" value="Unassembled WGS sequence"/>
</dbReference>
<dbReference type="OrthoDB" id="1364546at2"/>
<dbReference type="AlphaFoldDB" id="A0A1M6B4E3"/>
<organism evidence="1 2">
    <name type="scientific">Flavobacterium terrae</name>
    <dbReference type="NCBI Taxonomy" id="415425"/>
    <lineage>
        <taxon>Bacteria</taxon>
        <taxon>Pseudomonadati</taxon>
        <taxon>Bacteroidota</taxon>
        <taxon>Flavobacteriia</taxon>
        <taxon>Flavobacteriales</taxon>
        <taxon>Flavobacteriaceae</taxon>
        <taxon>Flavobacterium</taxon>
    </lineage>
</organism>
<dbReference type="EMBL" id="FQZI01000001">
    <property type="protein sequence ID" value="SHI43566.1"/>
    <property type="molecule type" value="Genomic_DNA"/>
</dbReference>
<dbReference type="STRING" id="415425.SAMN05444363_0551"/>
<keyword evidence="2" id="KW-1185">Reference proteome</keyword>
<accession>A0A1M6B4E3</accession>
<evidence type="ECO:0000313" key="1">
    <source>
        <dbReference type="EMBL" id="SHI43566.1"/>
    </source>
</evidence>